<dbReference type="Gene3D" id="2.60.40.1120">
    <property type="entry name" value="Carboxypeptidase-like, regulatory domain"/>
    <property type="match status" value="1"/>
</dbReference>
<keyword evidence="5" id="KW-1185">Reference proteome</keyword>
<protein>
    <submittedName>
        <fullName evidence="4">DUF3823 domain-containing protein</fullName>
    </submittedName>
</protein>
<evidence type="ECO:0000256" key="1">
    <source>
        <dbReference type="SAM" id="SignalP"/>
    </source>
</evidence>
<feature type="signal peptide" evidence="1">
    <location>
        <begin position="1"/>
        <end position="17"/>
    </location>
</feature>
<proteinExistence type="predicted"/>
<dbReference type="Pfam" id="PF18003">
    <property type="entry name" value="DUF3823_C"/>
    <property type="match status" value="1"/>
</dbReference>
<keyword evidence="1" id="KW-0732">Signal</keyword>
<dbReference type="InterPro" id="IPR024278">
    <property type="entry name" value="DUF3823_N"/>
</dbReference>
<feature type="chain" id="PRO_5046976227" evidence="1">
    <location>
        <begin position="18"/>
        <end position="237"/>
    </location>
</feature>
<evidence type="ECO:0000313" key="5">
    <source>
        <dbReference type="Proteomes" id="UP000677244"/>
    </source>
</evidence>
<dbReference type="PROSITE" id="PS51257">
    <property type="entry name" value="PROKAR_LIPOPROTEIN"/>
    <property type="match status" value="1"/>
</dbReference>
<comment type="caution">
    <text evidence="4">The sequence shown here is derived from an EMBL/GenBank/DDBJ whole genome shotgun (WGS) entry which is preliminary data.</text>
</comment>
<name>A0ABS3Z2T3_9BACT</name>
<dbReference type="InterPro" id="IPR041186">
    <property type="entry name" value="DUF3823_C"/>
</dbReference>
<accession>A0ABS3Z2T3</accession>
<dbReference type="EMBL" id="JAGHKO010000014">
    <property type="protein sequence ID" value="MBO9204469.1"/>
    <property type="molecule type" value="Genomic_DNA"/>
</dbReference>
<reference evidence="4 5" key="1">
    <citation type="submission" date="2021-03" db="EMBL/GenBank/DDBJ databases">
        <title>Assistant Professor.</title>
        <authorList>
            <person name="Huq M.A."/>
        </authorList>
    </citation>
    <scope>NUCLEOTIDE SEQUENCE [LARGE SCALE GENOMIC DNA]</scope>
    <source>
        <strain evidence="4 5">MAH-29</strain>
    </source>
</reference>
<evidence type="ECO:0000259" key="2">
    <source>
        <dbReference type="Pfam" id="PF12866"/>
    </source>
</evidence>
<feature type="domain" description="DUF3823" evidence="2">
    <location>
        <begin position="33"/>
        <end position="118"/>
    </location>
</feature>
<dbReference type="Pfam" id="PF12866">
    <property type="entry name" value="DUF3823"/>
    <property type="match status" value="1"/>
</dbReference>
<gene>
    <name evidence="4" type="ORF">J7I42_29540</name>
</gene>
<evidence type="ECO:0000259" key="3">
    <source>
        <dbReference type="Pfam" id="PF18003"/>
    </source>
</evidence>
<dbReference type="RefSeq" id="WP_209143086.1">
    <property type="nucleotide sequence ID" value="NZ_JAGHKO010000014.1"/>
</dbReference>
<sequence>MKLHLSTMLLGAGILLAGVACVKKDNYDAPDASLEGNLVDQQSKSNIQTATGNVTIRLEQLSWSATPAPQDIPVKMDGTFKNSKLFKGHYRVSIKGGAFWAVPPVELDVDKNTKYDFNLTPYLYLNSFTTKLDSNQLTLRFTMQAPIAGMPSIAEIQPYVNTTSLVGPGASIRDYSDVYKVAVNKEWGDMSPADRSPEFVIPNLVKGRTFYVRVGVRFNNDDKSSNLSEIIKIEVPK</sequence>
<organism evidence="4 5">
    <name type="scientific">Niastella soli</name>
    <dbReference type="NCBI Taxonomy" id="2821487"/>
    <lineage>
        <taxon>Bacteria</taxon>
        <taxon>Pseudomonadati</taxon>
        <taxon>Bacteroidota</taxon>
        <taxon>Chitinophagia</taxon>
        <taxon>Chitinophagales</taxon>
        <taxon>Chitinophagaceae</taxon>
        <taxon>Niastella</taxon>
    </lineage>
</organism>
<dbReference type="Gene3D" id="2.60.40.2060">
    <property type="match status" value="1"/>
</dbReference>
<dbReference type="Proteomes" id="UP000677244">
    <property type="component" value="Unassembled WGS sequence"/>
</dbReference>
<feature type="domain" description="DUF3823" evidence="3">
    <location>
        <begin position="129"/>
        <end position="223"/>
    </location>
</feature>
<evidence type="ECO:0000313" key="4">
    <source>
        <dbReference type="EMBL" id="MBO9204469.1"/>
    </source>
</evidence>